<accession>A0AAD8PPS8</accession>
<dbReference type="PANTHER" id="PTHR43157">
    <property type="entry name" value="PHOSPHATIDYLINOSITOL-GLYCAN BIOSYNTHESIS CLASS F PROTEIN-RELATED"/>
    <property type="match status" value="1"/>
</dbReference>
<dbReference type="EMBL" id="JAHLJV010000081">
    <property type="protein sequence ID" value="KAK1574072.1"/>
    <property type="molecule type" value="Genomic_DNA"/>
</dbReference>
<protein>
    <submittedName>
        <fullName evidence="2">Short chain dehydrogenase</fullName>
    </submittedName>
</protein>
<comment type="caution">
    <text evidence="2">The sequence shown here is derived from an EMBL/GenBank/DDBJ whole genome shotgun (WGS) entry which is preliminary data.</text>
</comment>
<proteinExistence type="predicted"/>
<organism evidence="2 3">
    <name type="scientific">Colletotrichum navitas</name>
    <dbReference type="NCBI Taxonomy" id="681940"/>
    <lineage>
        <taxon>Eukaryota</taxon>
        <taxon>Fungi</taxon>
        <taxon>Dikarya</taxon>
        <taxon>Ascomycota</taxon>
        <taxon>Pezizomycotina</taxon>
        <taxon>Sordariomycetes</taxon>
        <taxon>Hypocreomycetidae</taxon>
        <taxon>Glomerellales</taxon>
        <taxon>Glomerellaceae</taxon>
        <taxon>Colletotrichum</taxon>
        <taxon>Colletotrichum graminicola species complex</taxon>
    </lineage>
</organism>
<dbReference type="SUPFAM" id="SSF51735">
    <property type="entry name" value="NAD(P)-binding Rossmann-fold domains"/>
    <property type="match status" value="1"/>
</dbReference>
<dbReference type="InterPro" id="IPR036291">
    <property type="entry name" value="NAD(P)-bd_dom_sf"/>
</dbReference>
<evidence type="ECO:0000313" key="2">
    <source>
        <dbReference type="EMBL" id="KAK1574072.1"/>
    </source>
</evidence>
<evidence type="ECO:0000256" key="1">
    <source>
        <dbReference type="ARBA" id="ARBA00023002"/>
    </source>
</evidence>
<evidence type="ECO:0000313" key="3">
    <source>
        <dbReference type="Proteomes" id="UP001230504"/>
    </source>
</evidence>
<name>A0AAD8PPS8_9PEZI</name>
<dbReference type="InterPro" id="IPR002347">
    <property type="entry name" value="SDR_fam"/>
</dbReference>
<dbReference type="RefSeq" id="XP_060409627.1">
    <property type="nucleotide sequence ID" value="XM_060558866.1"/>
</dbReference>
<keyword evidence="3" id="KW-1185">Reference proteome</keyword>
<dbReference type="AlphaFoldDB" id="A0AAD8PPS8"/>
<keyword evidence="1" id="KW-0560">Oxidoreductase</keyword>
<reference evidence="2" key="1">
    <citation type="submission" date="2021-06" db="EMBL/GenBank/DDBJ databases">
        <title>Comparative genomics, transcriptomics and evolutionary studies reveal genomic signatures of adaptation to plant cell wall in hemibiotrophic fungi.</title>
        <authorList>
            <consortium name="DOE Joint Genome Institute"/>
            <person name="Baroncelli R."/>
            <person name="Diaz J.F."/>
            <person name="Benocci T."/>
            <person name="Peng M."/>
            <person name="Battaglia E."/>
            <person name="Haridas S."/>
            <person name="Andreopoulos W."/>
            <person name="Labutti K."/>
            <person name="Pangilinan J."/>
            <person name="Floch G.L."/>
            <person name="Makela M.R."/>
            <person name="Henrissat B."/>
            <person name="Grigoriev I.V."/>
            <person name="Crouch J.A."/>
            <person name="De Vries R.P."/>
            <person name="Sukno S.A."/>
            <person name="Thon M.R."/>
        </authorList>
    </citation>
    <scope>NUCLEOTIDE SEQUENCE</scope>
    <source>
        <strain evidence="2">CBS 125086</strain>
    </source>
</reference>
<dbReference type="PRINTS" id="PR00081">
    <property type="entry name" value="GDHRDH"/>
</dbReference>
<dbReference type="PANTHER" id="PTHR43157:SF35">
    <property type="entry name" value="DEHYDROGENASE_REDUCTASE FAMILY PROTEIN, PUTATIVE-RELATED"/>
    <property type="match status" value="1"/>
</dbReference>
<gene>
    <name evidence="2" type="ORF">LY79DRAFT_567054</name>
</gene>
<dbReference type="Gene3D" id="3.40.50.720">
    <property type="entry name" value="NAD(P)-binding Rossmann-like Domain"/>
    <property type="match status" value="1"/>
</dbReference>
<sequence length="343" mass="36951">MTSSIDLPPLAGGDVKIFLASQFCSTPLMPPKDLSLAGQTVIISGANGGLGLTCAEMLLDHHVSRLIIAVRSLGKGEAAAETLKKKHPAANIEVWSLDMMSYKSIQAFADRCSALSRIDAVILNAGMAIGTFSLSSHGHEESVQVNYLSTTLLAVLLLPILKSKNTAGKASRLTIVSSGSTFGAKFREHDKVPLIAALDDETNFDPLDRYQTSKLLGQLTITKLASYVPKEDVILNLVDPGLTKGSSLHQHLNIAQKAFMGTVKALTARSLKDGASTYIDAAVVKGDETHGSYLMDWKIHPFPAFVYTPEGRTCADRLWDETLQELDFAGARSILHSMQSGRR</sequence>
<dbReference type="Pfam" id="PF00106">
    <property type="entry name" value="adh_short"/>
    <property type="match status" value="1"/>
</dbReference>
<dbReference type="GO" id="GO:0016491">
    <property type="term" value="F:oxidoreductase activity"/>
    <property type="evidence" value="ECO:0007669"/>
    <property type="project" value="UniProtKB-KW"/>
</dbReference>
<dbReference type="GeneID" id="85443106"/>
<dbReference type="Proteomes" id="UP001230504">
    <property type="component" value="Unassembled WGS sequence"/>
</dbReference>